<evidence type="ECO:0000256" key="1">
    <source>
        <dbReference type="SAM" id="MobiDB-lite"/>
    </source>
</evidence>
<dbReference type="EMBL" id="CP109495">
    <property type="protein sequence ID" value="WUX50166.1"/>
    <property type="molecule type" value="Genomic_DNA"/>
</dbReference>
<evidence type="ECO:0008006" key="4">
    <source>
        <dbReference type="Google" id="ProtNLM"/>
    </source>
</evidence>
<evidence type="ECO:0000313" key="3">
    <source>
        <dbReference type="Proteomes" id="UP001432209"/>
    </source>
</evidence>
<proteinExistence type="predicted"/>
<dbReference type="Proteomes" id="UP001432209">
    <property type="component" value="Chromosome"/>
</dbReference>
<gene>
    <name evidence="2" type="ORF">OG442_00530</name>
</gene>
<accession>A0ABZ1ZV56</accession>
<dbReference type="PANTHER" id="PTHR38589">
    <property type="entry name" value="BLR0621 PROTEIN"/>
    <property type="match status" value="1"/>
</dbReference>
<dbReference type="PANTHER" id="PTHR38589:SF1">
    <property type="entry name" value="BLR0621 PROTEIN"/>
    <property type="match status" value="1"/>
</dbReference>
<name>A0ABZ1ZV56_STRNV</name>
<feature type="region of interest" description="Disordered" evidence="1">
    <location>
        <begin position="55"/>
        <end position="109"/>
    </location>
</feature>
<protein>
    <recommendedName>
        <fullName evidence="4">YkuD domain-containing protein</fullName>
    </recommendedName>
</protein>
<reference evidence="2" key="1">
    <citation type="submission" date="2022-10" db="EMBL/GenBank/DDBJ databases">
        <title>The complete genomes of actinobacterial strains from the NBC collection.</title>
        <authorList>
            <person name="Joergensen T.S."/>
            <person name="Alvarez Arevalo M."/>
            <person name="Sterndorff E.B."/>
            <person name="Faurdal D."/>
            <person name="Vuksanovic O."/>
            <person name="Mourched A.-S."/>
            <person name="Charusanti P."/>
            <person name="Shaw S."/>
            <person name="Blin K."/>
            <person name="Weber T."/>
        </authorList>
    </citation>
    <scope>NUCLEOTIDE SEQUENCE</scope>
    <source>
        <strain evidence="2">NBC_01432</strain>
    </source>
</reference>
<feature type="compositionally biased region" description="Basic and acidic residues" evidence="1">
    <location>
        <begin position="86"/>
        <end position="101"/>
    </location>
</feature>
<sequence>MAQRNAADEDGPSANAHERLDMLLLPRALPLARGALALTSLCTCLLLTGCAEQAPPPSAGPVVESGAARTGPPPSRSAESAATESKSAEGKHAAGTAERRQGSPNEAARGLAGTPVEAAMVHELPGLGPATRARIPVATRQALVVSGEGRKSSRSGVVLYERDADTGWRPVTDRWPAHNALRGWTYDHHADDLRSPIGVFTLGDAGGRLPDPGARLPYDESEDFESSGSGFLGEPLEGSFDYVVAIDYNRTPGTTPLDKSRPLGLGKGGGVWVHVDHKGPTQACVSLTKERMVELLRLLDPAKRPVIVMGDAVALRD</sequence>
<organism evidence="2 3">
    <name type="scientific">Streptomyces niveus</name>
    <name type="common">Streptomyces spheroides</name>
    <dbReference type="NCBI Taxonomy" id="193462"/>
    <lineage>
        <taxon>Bacteria</taxon>
        <taxon>Bacillati</taxon>
        <taxon>Actinomycetota</taxon>
        <taxon>Actinomycetes</taxon>
        <taxon>Kitasatosporales</taxon>
        <taxon>Streptomycetaceae</taxon>
        <taxon>Streptomyces</taxon>
    </lineage>
</organism>
<keyword evidence="3" id="KW-1185">Reference proteome</keyword>
<evidence type="ECO:0000313" key="2">
    <source>
        <dbReference type="EMBL" id="WUX50166.1"/>
    </source>
</evidence>
<feature type="compositionally biased region" description="Low complexity" evidence="1">
    <location>
        <begin position="76"/>
        <end position="85"/>
    </location>
</feature>